<feature type="transmembrane region" description="Helical" evidence="6">
    <location>
        <begin position="397"/>
        <end position="418"/>
    </location>
</feature>
<gene>
    <name evidence="7" type="ORF">NIES37_45970</name>
</gene>
<feature type="transmembrane region" description="Helical" evidence="6">
    <location>
        <begin position="12"/>
        <end position="30"/>
    </location>
</feature>
<dbReference type="EMBL" id="AP018248">
    <property type="protein sequence ID" value="BAZ00602.1"/>
    <property type="molecule type" value="Genomic_DNA"/>
</dbReference>
<feature type="transmembrane region" description="Helical" evidence="6">
    <location>
        <begin position="218"/>
        <end position="237"/>
    </location>
</feature>
<keyword evidence="5 6" id="KW-0472">Membrane</keyword>
<feature type="transmembrane region" description="Helical" evidence="6">
    <location>
        <begin position="339"/>
        <end position="358"/>
    </location>
</feature>
<proteinExistence type="predicted"/>
<keyword evidence="4 6" id="KW-1133">Transmembrane helix</keyword>
<accession>A0A1Z4N4M0</accession>
<dbReference type="Pfam" id="PF01943">
    <property type="entry name" value="Polysacc_synt"/>
    <property type="match status" value="1"/>
</dbReference>
<evidence type="ECO:0000256" key="1">
    <source>
        <dbReference type="ARBA" id="ARBA00004651"/>
    </source>
</evidence>
<dbReference type="InterPro" id="IPR002797">
    <property type="entry name" value="Polysacc_synth"/>
</dbReference>
<dbReference type="PANTHER" id="PTHR30250">
    <property type="entry name" value="PST FAMILY PREDICTED COLANIC ACID TRANSPORTER"/>
    <property type="match status" value="1"/>
</dbReference>
<keyword evidence="8" id="KW-1185">Reference proteome</keyword>
<organism evidence="7 8">
    <name type="scientific">Tolypothrix tenuis PCC 7101</name>
    <dbReference type="NCBI Taxonomy" id="231146"/>
    <lineage>
        <taxon>Bacteria</taxon>
        <taxon>Bacillati</taxon>
        <taxon>Cyanobacteriota</taxon>
        <taxon>Cyanophyceae</taxon>
        <taxon>Nostocales</taxon>
        <taxon>Tolypothrichaceae</taxon>
        <taxon>Tolypothrix</taxon>
    </lineage>
</organism>
<dbReference type="RefSeq" id="WP_096579608.1">
    <property type="nucleotide sequence ID" value="NZ_CAWNJS010000001.1"/>
</dbReference>
<dbReference type="GO" id="GO:0005886">
    <property type="term" value="C:plasma membrane"/>
    <property type="evidence" value="ECO:0007669"/>
    <property type="project" value="UniProtKB-SubCell"/>
</dbReference>
<dbReference type="InterPro" id="IPR050833">
    <property type="entry name" value="Poly_Biosynth_Transport"/>
</dbReference>
<sequence length="424" mass="46395">MAQLTPLTLKYNFSWTFIGNAVYAGCQWGMLVVMAKLGSPEMVGQFTLGLAVTAPVMMFTNLQLRAVQATDAKQQYLFSDYLGLRLLGTTIALVVIATIALISGYQWQTSLIILLVGLAKAFESISDVYYGLIQQHERMDRIAMSLMIKGSLSLLFLGMGVYISGNLVWGVVGLILAWAFVLIGYDIPSGVWLLKTSVEDSQSPSHNRWRPRWHLKTLAKLSWLSLPLGLVMMLISLNDNIPRYLIKSYLGERSLGIFASMAYLMVAGNMVVLALGQSASPRLAKYYAQENSQAFRTLLIKLVAVGAFLGGIAILVALLAGREILTLFYKPEYAEHSDILIWLMLAAAIGYIGSFLGYGITATRAFSYFLLPYLMMTGITAIASVLLIPTYGLIGATWALCAANVATCIMPIGILVLIHKGKQS</sequence>
<feature type="transmembrane region" description="Helical" evidence="6">
    <location>
        <begin position="142"/>
        <end position="161"/>
    </location>
</feature>
<dbReference type="KEGG" id="ttq:NIES37_45970"/>
<dbReference type="PANTHER" id="PTHR30250:SF11">
    <property type="entry name" value="O-ANTIGEN TRANSPORTER-RELATED"/>
    <property type="match status" value="1"/>
</dbReference>
<evidence type="ECO:0000256" key="5">
    <source>
        <dbReference type="ARBA" id="ARBA00023136"/>
    </source>
</evidence>
<evidence type="ECO:0000256" key="4">
    <source>
        <dbReference type="ARBA" id="ARBA00022989"/>
    </source>
</evidence>
<name>A0A1Z4N4M0_9CYAN</name>
<evidence type="ECO:0000256" key="3">
    <source>
        <dbReference type="ARBA" id="ARBA00022692"/>
    </source>
</evidence>
<comment type="subcellular location">
    <subcellularLocation>
        <location evidence="1">Cell membrane</location>
        <topology evidence="1">Multi-pass membrane protein</topology>
    </subcellularLocation>
</comment>
<evidence type="ECO:0000256" key="2">
    <source>
        <dbReference type="ARBA" id="ARBA00022475"/>
    </source>
</evidence>
<dbReference type="AlphaFoldDB" id="A0A1Z4N4M0"/>
<dbReference type="Proteomes" id="UP000218785">
    <property type="component" value="Chromosome"/>
</dbReference>
<feature type="transmembrane region" description="Helical" evidence="6">
    <location>
        <begin position="298"/>
        <end position="319"/>
    </location>
</feature>
<keyword evidence="2" id="KW-1003">Cell membrane</keyword>
<feature type="transmembrane region" description="Helical" evidence="6">
    <location>
        <begin position="370"/>
        <end position="391"/>
    </location>
</feature>
<protein>
    <submittedName>
        <fullName evidence="7">Polysaccharide biosynthesis protein</fullName>
    </submittedName>
</protein>
<evidence type="ECO:0000313" key="7">
    <source>
        <dbReference type="EMBL" id="BAZ00602.1"/>
    </source>
</evidence>
<feature type="transmembrane region" description="Helical" evidence="6">
    <location>
        <begin position="167"/>
        <end position="185"/>
    </location>
</feature>
<feature type="transmembrane region" description="Helical" evidence="6">
    <location>
        <begin position="111"/>
        <end position="130"/>
    </location>
</feature>
<reference evidence="7 8" key="1">
    <citation type="submission" date="2017-06" db="EMBL/GenBank/DDBJ databases">
        <title>Genome sequencing of cyanobaciteial culture collection at National Institute for Environmental Studies (NIES).</title>
        <authorList>
            <person name="Hirose Y."/>
            <person name="Shimura Y."/>
            <person name="Fujisawa T."/>
            <person name="Nakamura Y."/>
            <person name="Kawachi M."/>
        </authorList>
    </citation>
    <scope>NUCLEOTIDE SEQUENCE [LARGE SCALE GENOMIC DNA]</scope>
    <source>
        <strain evidence="7 8">NIES-37</strain>
    </source>
</reference>
<keyword evidence="3 6" id="KW-0812">Transmembrane</keyword>
<evidence type="ECO:0000256" key="6">
    <source>
        <dbReference type="SAM" id="Phobius"/>
    </source>
</evidence>
<feature type="transmembrane region" description="Helical" evidence="6">
    <location>
        <begin position="82"/>
        <end position="105"/>
    </location>
</feature>
<feature type="transmembrane region" description="Helical" evidence="6">
    <location>
        <begin position="257"/>
        <end position="277"/>
    </location>
</feature>
<feature type="transmembrane region" description="Helical" evidence="6">
    <location>
        <begin position="42"/>
        <end position="62"/>
    </location>
</feature>
<evidence type="ECO:0000313" key="8">
    <source>
        <dbReference type="Proteomes" id="UP000218785"/>
    </source>
</evidence>